<proteinExistence type="predicted"/>
<dbReference type="Proteomes" id="UP001140453">
    <property type="component" value="Unassembled WGS sequence"/>
</dbReference>
<protein>
    <submittedName>
        <fullName evidence="1">Uncharacterized protein</fullName>
    </submittedName>
</protein>
<comment type="caution">
    <text evidence="1">The sequence shown here is derived from an EMBL/GenBank/DDBJ whole genome shotgun (WGS) entry which is preliminary data.</text>
</comment>
<evidence type="ECO:0000313" key="1">
    <source>
        <dbReference type="EMBL" id="KAJ4391305.1"/>
    </source>
</evidence>
<organism evidence="1 2">
    <name type="scientific">Gnomoniopsis smithogilvyi</name>
    <dbReference type="NCBI Taxonomy" id="1191159"/>
    <lineage>
        <taxon>Eukaryota</taxon>
        <taxon>Fungi</taxon>
        <taxon>Dikarya</taxon>
        <taxon>Ascomycota</taxon>
        <taxon>Pezizomycotina</taxon>
        <taxon>Sordariomycetes</taxon>
        <taxon>Sordariomycetidae</taxon>
        <taxon>Diaporthales</taxon>
        <taxon>Gnomoniaceae</taxon>
        <taxon>Gnomoniopsis</taxon>
    </lineage>
</organism>
<dbReference type="EMBL" id="JAPEVB010000003">
    <property type="protein sequence ID" value="KAJ4391305.1"/>
    <property type="molecule type" value="Genomic_DNA"/>
</dbReference>
<sequence>MALRNLVDLPLEILQQIAGLVHDTHWPSFYALCITSKSWRSVCTPLNFQELRISVNDCSALQRHVDGLLKSLLSPVCGGDVTQYVRRLCIEGALSLTEGSGCEETTATVVEVERIAEQKEQEQQFRSKGLNELLDENEPLMDTIPGEEDPFVTPEQDAAWTPVVNLIKTLPNLTTLMYQCRNQLPPSLLNVLHTYRPQCRLYHHTFRLRSLRSKFGHIDPHEWAIATSPCLYSVKLRYSFYNEDAERDQNLTAILELLTGLAPNLKEVYVVSSTDIKYNGIVPEPHWTENVDPHANAKHIDAAVAFFDSLPPLRKLSVAGSILPEVFDTILSRHGPTVVDLKLCPFEDTWAATLWYIPYVPMTFTKSHYLQIKEHCHVLQSLSIYVKRTMSDPSEVELYASLARIKPLQFLFLTLDCSNWRVRRDPDLEDAPWFDEVDKEKLDRRWLKRGHVRQNLINCAVDETLARSIWDVIAKHKDGKRLLSLKLHTTGAMNFGWPGQIGLMADVARHLSRSWLIERGPRDDGQDALHVRELGAQARKARDQELLKELEDKEGAEDRGYEGVQTFRRIWPEREVGKPWIDDWKSYPLQT</sequence>
<keyword evidence="2" id="KW-1185">Reference proteome</keyword>
<dbReference type="OrthoDB" id="3945550at2759"/>
<evidence type="ECO:0000313" key="2">
    <source>
        <dbReference type="Proteomes" id="UP001140453"/>
    </source>
</evidence>
<dbReference type="AlphaFoldDB" id="A0A9W8YTJ9"/>
<accession>A0A9W8YTJ9</accession>
<gene>
    <name evidence="1" type="ORF">N0V93_004922</name>
</gene>
<name>A0A9W8YTJ9_9PEZI</name>
<reference evidence="1" key="1">
    <citation type="submission" date="2022-10" db="EMBL/GenBank/DDBJ databases">
        <title>Tapping the CABI collections for fungal endophytes: first genome assemblies for Collariella, Neodidymelliopsis, Ascochyta clinopodiicola, Didymella pomorum, Didymosphaeria variabile, Neocosmospora piperis and Neocucurbitaria cava.</title>
        <authorList>
            <person name="Hill R."/>
        </authorList>
    </citation>
    <scope>NUCLEOTIDE SEQUENCE</scope>
    <source>
        <strain evidence="1">IMI 355082</strain>
    </source>
</reference>